<reference evidence="2" key="2">
    <citation type="submission" date="2025-08" db="UniProtKB">
        <authorList>
            <consortium name="RefSeq"/>
        </authorList>
    </citation>
    <scope>IDENTIFICATION</scope>
    <source>
        <tissue evidence="2">Leaf</tissue>
    </source>
</reference>
<organism evidence="1 2">
    <name type="scientific">Nicotiana tabacum</name>
    <name type="common">Common tobacco</name>
    <dbReference type="NCBI Taxonomy" id="4097"/>
    <lineage>
        <taxon>Eukaryota</taxon>
        <taxon>Viridiplantae</taxon>
        <taxon>Streptophyta</taxon>
        <taxon>Embryophyta</taxon>
        <taxon>Tracheophyta</taxon>
        <taxon>Spermatophyta</taxon>
        <taxon>Magnoliopsida</taxon>
        <taxon>eudicotyledons</taxon>
        <taxon>Gunneridae</taxon>
        <taxon>Pentapetalae</taxon>
        <taxon>asterids</taxon>
        <taxon>lamiids</taxon>
        <taxon>Solanales</taxon>
        <taxon>Solanaceae</taxon>
        <taxon>Nicotianoideae</taxon>
        <taxon>Nicotianeae</taxon>
        <taxon>Nicotiana</taxon>
    </lineage>
</organism>
<reference evidence="1" key="1">
    <citation type="journal article" date="2014" name="Nat. Commun.">
        <title>The tobacco genome sequence and its comparison with those of tomato and potato.</title>
        <authorList>
            <person name="Sierro N."/>
            <person name="Battey J.N."/>
            <person name="Ouadi S."/>
            <person name="Bakaher N."/>
            <person name="Bovet L."/>
            <person name="Willig A."/>
            <person name="Goepfert S."/>
            <person name="Peitsch M.C."/>
            <person name="Ivanov N.V."/>
        </authorList>
    </citation>
    <scope>NUCLEOTIDE SEQUENCE [LARGE SCALE GENOMIC DNA]</scope>
</reference>
<evidence type="ECO:0000313" key="2">
    <source>
        <dbReference type="RefSeq" id="XP_075109099.1"/>
    </source>
</evidence>
<sequence length="258" mass="29845">MAPKPIPKKFRTPEIPKYNGTTDPNEHVTSYTCTIKGNDLEDNEIESVLLKKFRETLSKGALIWYHDLPPNSIDSFPMLVDSFVKAHAGAIKIVTRKSDLFKIRQKDNEMLRKFVSRFQAERMDLPPVTDDWVVQAFTQGFNTRSSIVSHQLKQSLLKYPAVTWADVHNRYKSKNRVEDDQLGTPSRSVYPSSPMGRIKRDVDRESRLNRDRYQPYNADRRWSGSGQSIARNERRNNQSKNSRGVDAEEDHVKYPTSE</sequence>
<keyword evidence="1" id="KW-1185">Reference proteome</keyword>
<dbReference type="RefSeq" id="XP_075109099.1">
    <property type="nucleotide sequence ID" value="XM_075252998.1"/>
</dbReference>
<name>A0AC58UIP2_TOBAC</name>
<evidence type="ECO:0000313" key="1">
    <source>
        <dbReference type="Proteomes" id="UP000790787"/>
    </source>
</evidence>
<accession>A0AC58UIP2</accession>
<dbReference type="Proteomes" id="UP000790787">
    <property type="component" value="Chromosome 5"/>
</dbReference>
<proteinExistence type="predicted"/>
<protein>
    <submittedName>
        <fullName evidence="2">Uncharacterized protein LOC142180892</fullName>
    </submittedName>
</protein>
<gene>
    <name evidence="2" type="primary">LOC142180892</name>
</gene>